<dbReference type="SUPFAM" id="SSF140111">
    <property type="entry name" value="Endosomal sorting complex assembly domain"/>
    <property type="match status" value="1"/>
</dbReference>
<dbReference type="SUPFAM" id="SSF140427">
    <property type="entry name" value="VPS28 C-terminal domain-like"/>
    <property type="match status" value="1"/>
</dbReference>
<comment type="function">
    <text evidence="5">Component of the ESCRT-I complex (endosomal sorting complex required for transport I), a regulator of vesicular trafficking process.</text>
</comment>
<comment type="similarity">
    <text evidence="5 6">Belongs to the VPS28 family.</text>
</comment>
<evidence type="ECO:0000256" key="6">
    <source>
        <dbReference type="PROSITE-ProRule" id="PRU00642"/>
    </source>
</evidence>
<dbReference type="AlphaFoldDB" id="A0A7S4U5V2"/>
<evidence type="ECO:0000256" key="2">
    <source>
        <dbReference type="ARBA" id="ARBA00022448"/>
    </source>
</evidence>
<evidence type="ECO:0000256" key="3">
    <source>
        <dbReference type="ARBA" id="ARBA00022753"/>
    </source>
</evidence>
<feature type="domain" description="VPS28 C-terminal" evidence="7">
    <location>
        <begin position="121"/>
        <end position="217"/>
    </location>
</feature>
<dbReference type="PANTHER" id="PTHR12937">
    <property type="entry name" value="VACUOLAR PROTEIN SORTING 28, ISOFORM 2 VPS28"/>
    <property type="match status" value="1"/>
</dbReference>
<dbReference type="GO" id="GO:0044877">
    <property type="term" value="F:protein-containing complex binding"/>
    <property type="evidence" value="ECO:0007669"/>
    <property type="project" value="TreeGrafter"/>
</dbReference>
<dbReference type="PROSITE" id="PS51313">
    <property type="entry name" value="VPS28_N"/>
    <property type="match status" value="1"/>
</dbReference>
<accession>A0A7S4U5V2</accession>
<evidence type="ECO:0000256" key="1">
    <source>
        <dbReference type="ARBA" id="ARBA00004177"/>
    </source>
</evidence>
<keyword evidence="2 5" id="KW-0813">Transport</keyword>
<keyword evidence="4 5" id="KW-0653">Protein transport</keyword>
<proteinExistence type="inferred from homology"/>
<dbReference type="PIRSF" id="PIRSF017535">
    <property type="entry name" value="VPS28"/>
    <property type="match status" value="1"/>
</dbReference>
<evidence type="ECO:0000259" key="8">
    <source>
        <dbReference type="PROSITE" id="PS51313"/>
    </source>
</evidence>
<dbReference type="Pfam" id="PF03997">
    <property type="entry name" value="VPS28"/>
    <property type="match status" value="1"/>
</dbReference>
<dbReference type="GO" id="GO:0043328">
    <property type="term" value="P:protein transport to vacuole involved in ubiquitin-dependent protein catabolic process via the multivesicular body sorting pathway"/>
    <property type="evidence" value="ECO:0007669"/>
    <property type="project" value="TreeGrafter"/>
</dbReference>
<organism evidence="9">
    <name type="scientific">Paramoeba aestuarina</name>
    <dbReference type="NCBI Taxonomy" id="180227"/>
    <lineage>
        <taxon>Eukaryota</taxon>
        <taxon>Amoebozoa</taxon>
        <taxon>Discosea</taxon>
        <taxon>Flabellinia</taxon>
        <taxon>Dactylopodida</taxon>
        <taxon>Paramoebidae</taxon>
        <taxon>Paramoeba</taxon>
    </lineage>
</organism>
<name>A0A7S4U5V2_9EUKA</name>
<evidence type="ECO:0000256" key="5">
    <source>
        <dbReference type="PIRNR" id="PIRNR017535"/>
    </source>
</evidence>
<dbReference type="FunFam" id="1.20.120.1130:FF:000001">
    <property type="entry name" value="Vacuolar protein sorting-associated protein 28 homolog"/>
    <property type="match status" value="1"/>
</dbReference>
<keyword evidence="3 5" id="KW-0967">Endosome</keyword>
<feature type="domain" description="VPS28 N-terminal" evidence="8">
    <location>
        <begin position="1"/>
        <end position="110"/>
    </location>
</feature>
<dbReference type="InterPro" id="IPR037202">
    <property type="entry name" value="ESCRT_assembly_dom"/>
</dbReference>
<dbReference type="InterPro" id="IPR037206">
    <property type="entry name" value="VPS28_C_sf"/>
</dbReference>
<dbReference type="InterPro" id="IPR017899">
    <property type="entry name" value="VPS28_C"/>
</dbReference>
<dbReference type="InterPro" id="IPR038358">
    <property type="entry name" value="VPS28_N_sf"/>
</dbReference>
<reference evidence="9" key="1">
    <citation type="submission" date="2021-01" db="EMBL/GenBank/DDBJ databases">
        <authorList>
            <person name="Corre E."/>
            <person name="Pelletier E."/>
            <person name="Niang G."/>
            <person name="Scheremetjew M."/>
            <person name="Finn R."/>
            <person name="Kale V."/>
            <person name="Holt S."/>
            <person name="Cochrane G."/>
            <person name="Meng A."/>
            <person name="Brown T."/>
            <person name="Cohen L."/>
        </authorList>
    </citation>
    <scope>NUCLEOTIDE SEQUENCE</scope>
    <source>
        <strain evidence="9">SoJaBio B1-5/56/2</strain>
    </source>
</reference>
<sequence>MSSRRNTASEVKLFSNNKERAMYDNLADLYSILIATEHLEKAFIRDAISGEEYTPECRKLIAQFKTSIGLLQSGAAGDFNLDSFVRDYNLECTYALSRLVQKGIPATIEHNTDPDPTPTGNIAVLVAQATQNYITAMDALKLDMTAVDEIQPQLNDLFESLNKIPDLPPDFEGKTKLRTWLGILNGMGASVKLSDEDTRQLLFDLDSSYNSFHRFLAG</sequence>
<dbReference type="EMBL" id="HBKR01026741">
    <property type="protein sequence ID" value="CAE2319767.1"/>
    <property type="molecule type" value="Transcribed_RNA"/>
</dbReference>
<comment type="subcellular location">
    <subcellularLocation>
        <location evidence="1">Endosome</location>
    </subcellularLocation>
</comment>
<protein>
    <recommendedName>
        <fullName evidence="5">Vacuolar protein sorting-associated protein 28 homolog</fullName>
    </recommendedName>
</protein>
<dbReference type="InterPro" id="IPR007143">
    <property type="entry name" value="Vps28"/>
</dbReference>
<dbReference type="Gene3D" id="1.20.1440.200">
    <property type="match status" value="1"/>
</dbReference>
<dbReference type="PROSITE" id="PS51310">
    <property type="entry name" value="VPS28_C"/>
    <property type="match status" value="1"/>
</dbReference>
<dbReference type="GO" id="GO:0000813">
    <property type="term" value="C:ESCRT I complex"/>
    <property type="evidence" value="ECO:0007669"/>
    <property type="project" value="UniProtKB-UniRule"/>
</dbReference>
<dbReference type="InterPro" id="IPR017898">
    <property type="entry name" value="VPS28_N"/>
</dbReference>
<dbReference type="PANTHER" id="PTHR12937:SF0">
    <property type="entry name" value="VACUOLAR PROTEIN SORTING-ASSOCIATED PROTEIN 28 HOMOLOG"/>
    <property type="match status" value="1"/>
</dbReference>
<dbReference type="Gene3D" id="1.20.120.1130">
    <property type="match status" value="1"/>
</dbReference>
<evidence type="ECO:0000256" key="4">
    <source>
        <dbReference type="ARBA" id="ARBA00022927"/>
    </source>
</evidence>
<evidence type="ECO:0000259" key="7">
    <source>
        <dbReference type="PROSITE" id="PS51310"/>
    </source>
</evidence>
<gene>
    <name evidence="9" type="ORF">NAES01612_LOCUS17541</name>
</gene>
<evidence type="ECO:0000313" key="9">
    <source>
        <dbReference type="EMBL" id="CAE2319767.1"/>
    </source>
</evidence>